<accession>A0A7K1TDG4</accession>
<gene>
    <name evidence="1" type="ORF">GO988_08925</name>
</gene>
<dbReference type="Proteomes" id="UP000441336">
    <property type="component" value="Unassembled WGS sequence"/>
</dbReference>
<dbReference type="EMBL" id="WQKZ01000002">
    <property type="protein sequence ID" value="MVN76446.1"/>
    <property type="molecule type" value="Genomic_DNA"/>
</dbReference>
<evidence type="ECO:0000313" key="2">
    <source>
        <dbReference type="Proteomes" id="UP000441336"/>
    </source>
</evidence>
<evidence type="ECO:0008006" key="3">
    <source>
        <dbReference type="Google" id="ProtNLM"/>
    </source>
</evidence>
<name>A0A7K1TDG4_9BACT</name>
<dbReference type="AlphaFoldDB" id="A0A7K1TDG4"/>
<comment type="caution">
    <text evidence="1">The sequence shown here is derived from an EMBL/GenBank/DDBJ whole genome shotgun (WGS) entry which is preliminary data.</text>
</comment>
<protein>
    <recommendedName>
        <fullName evidence="3">YaaC family protein</fullName>
    </recommendedName>
</protein>
<dbReference type="Pfam" id="PF14175">
    <property type="entry name" value="YaaC"/>
    <property type="match status" value="1"/>
</dbReference>
<proteinExistence type="predicted"/>
<keyword evidence="2" id="KW-1185">Reference proteome</keyword>
<evidence type="ECO:0000313" key="1">
    <source>
        <dbReference type="EMBL" id="MVN76446.1"/>
    </source>
</evidence>
<sequence length="344" mass="39172">MNDAWDTLAGFESRDLISRHFKKRHGIEANAGKIREIASSFTQGREYFTSAIAANIAVKPLLLYYGVLSLSRGLILFLSPNLRETSLKPSHGLEVTNWQSCLANKDFASLEIRVGNGTFSELLTAVKNKSYFRSNTSFVNWGISFEQPKEGEKLSFYALASGFPDLHRELAAWSNMPYERLGLEGFKIDKPNSKYVITVYGGDSKHRAIEACFPTEVFHNKEVSISKNITSIFLPFPLIHYPRFVYSFNGSFSEIGHINIVDYLPNCESLCDIGQFYMAAYILGMMSRYFPTTWISLGRTEKGDVIYPFILKLIKYIQRYFPKIVLDHLDAPYDFESKSNANKE</sequence>
<organism evidence="1 2">
    <name type="scientific">Hymenobacter ginkgonis</name>
    <dbReference type="NCBI Taxonomy" id="2682976"/>
    <lineage>
        <taxon>Bacteria</taxon>
        <taxon>Pseudomonadati</taxon>
        <taxon>Bacteroidota</taxon>
        <taxon>Cytophagia</taxon>
        <taxon>Cytophagales</taxon>
        <taxon>Hymenobacteraceae</taxon>
        <taxon>Hymenobacter</taxon>
    </lineage>
</organism>
<dbReference type="RefSeq" id="WP_157564345.1">
    <property type="nucleotide sequence ID" value="NZ_WQKZ01000002.1"/>
</dbReference>
<dbReference type="InterPro" id="IPR026988">
    <property type="entry name" value="YaaC-like"/>
</dbReference>
<reference evidence="1 2" key="1">
    <citation type="submission" date="2019-12" db="EMBL/GenBank/DDBJ databases">
        <title>Hymenobacter sp. HMF4947 Genome sequencing and assembly.</title>
        <authorList>
            <person name="Kang H."/>
            <person name="Cha I."/>
            <person name="Kim H."/>
            <person name="Joh K."/>
        </authorList>
    </citation>
    <scope>NUCLEOTIDE SEQUENCE [LARGE SCALE GENOMIC DNA]</scope>
    <source>
        <strain evidence="1 2">HMF4947</strain>
    </source>
</reference>